<evidence type="ECO:0000256" key="5">
    <source>
        <dbReference type="ARBA" id="ARBA00022989"/>
    </source>
</evidence>
<dbReference type="InterPro" id="IPR036259">
    <property type="entry name" value="MFS_trans_sf"/>
</dbReference>
<keyword evidence="6 7" id="KW-0472">Membrane</keyword>
<reference evidence="9 10" key="1">
    <citation type="submission" date="2019-02" db="EMBL/GenBank/DDBJ databases">
        <title>Paenibacillus sp. nov., isolated from surface-sterilized tissue of Thalictrum simplex L.</title>
        <authorList>
            <person name="Tuo L."/>
        </authorList>
    </citation>
    <scope>NUCLEOTIDE SEQUENCE [LARGE SCALE GENOMIC DNA]</scope>
    <source>
        <strain evidence="9 10">N2SHLJ1</strain>
    </source>
</reference>
<feature type="transmembrane region" description="Helical" evidence="7">
    <location>
        <begin position="49"/>
        <end position="68"/>
    </location>
</feature>
<evidence type="ECO:0000259" key="8">
    <source>
        <dbReference type="PROSITE" id="PS50850"/>
    </source>
</evidence>
<feature type="transmembrane region" description="Helical" evidence="7">
    <location>
        <begin position="169"/>
        <end position="190"/>
    </location>
</feature>
<dbReference type="InterPro" id="IPR020846">
    <property type="entry name" value="MFS_dom"/>
</dbReference>
<gene>
    <name evidence="9" type="ORF">EYB31_17275</name>
</gene>
<comment type="caution">
    <text evidence="9">The sequence shown here is derived from an EMBL/GenBank/DDBJ whole genome shotgun (WGS) entry which is preliminary data.</text>
</comment>
<comment type="subcellular location">
    <subcellularLocation>
        <location evidence="1">Cell membrane</location>
        <topology evidence="1">Multi-pass membrane protein</topology>
    </subcellularLocation>
</comment>
<dbReference type="PROSITE" id="PS50850">
    <property type="entry name" value="MFS"/>
    <property type="match status" value="1"/>
</dbReference>
<feature type="transmembrane region" description="Helical" evidence="7">
    <location>
        <begin position="253"/>
        <end position="273"/>
    </location>
</feature>
<feature type="transmembrane region" description="Helical" evidence="7">
    <location>
        <begin position="309"/>
        <end position="328"/>
    </location>
</feature>
<evidence type="ECO:0000256" key="1">
    <source>
        <dbReference type="ARBA" id="ARBA00004651"/>
    </source>
</evidence>
<feature type="transmembrane region" description="Helical" evidence="7">
    <location>
        <begin position="109"/>
        <end position="130"/>
    </location>
</feature>
<accession>A0A4Q9DP46</accession>
<protein>
    <submittedName>
        <fullName evidence="9">MFS transporter</fullName>
    </submittedName>
</protein>
<dbReference type="AlphaFoldDB" id="A0A4Q9DP46"/>
<feature type="transmembrane region" description="Helical" evidence="7">
    <location>
        <begin position="12"/>
        <end position="37"/>
    </location>
</feature>
<evidence type="ECO:0000256" key="6">
    <source>
        <dbReference type="ARBA" id="ARBA00023136"/>
    </source>
</evidence>
<dbReference type="GO" id="GO:0005886">
    <property type="term" value="C:plasma membrane"/>
    <property type="evidence" value="ECO:0007669"/>
    <property type="project" value="UniProtKB-SubCell"/>
</dbReference>
<dbReference type="Pfam" id="PF07690">
    <property type="entry name" value="MFS_1"/>
    <property type="match status" value="2"/>
</dbReference>
<feature type="transmembrane region" description="Helical" evidence="7">
    <location>
        <begin position="367"/>
        <end position="391"/>
    </location>
</feature>
<dbReference type="InterPro" id="IPR011701">
    <property type="entry name" value="MFS"/>
</dbReference>
<evidence type="ECO:0000256" key="4">
    <source>
        <dbReference type="ARBA" id="ARBA00022692"/>
    </source>
</evidence>
<dbReference type="Proteomes" id="UP000293142">
    <property type="component" value="Unassembled WGS sequence"/>
</dbReference>
<feature type="transmembrane region" description="Helical" evidence="7">
    <location>
        <begin position="285"/>
        <end position="303"/>
    </location>
</feature>
<feature type="transmembrane region" description="Helical" evidence="7">
    <location>
        <begin position="340"/>
        <end position="361"/>
    </location>
</feature>
<sequence length="406" mass="43320">MTLKKEKVKQVGKWIVLFFLIMFVIGTDTFLISPLIPTLQSEFGVPTEMAGWMMGAYTLGSAVFALIAGPLSDGWDRRKVLLSGLVCFAVSTYLCGFAVDFWTMCLFRLLAGVSAAFTAPQVWASIPALFPPAKIGKALGVAYAGLAVSQALGVPIGSFLAAGNWSLPFWTIGGFSLLLAVIAFFNLPVIKPQHHQNAKPSILGRYVPLLTSGQARGTFLAYFFVHLGSSAAFAFLGKWMADRFQLSVDETGYVIIFLGRGNLLGSLCSSYVIKALSQFKTMAAGMLVVIAAYIALPYVSSVIVVKGAYFFIFAIMGILFPLMVGLLNNLNPTIRGTISSLATSTMNTATTIGAWVSGMLYAAFSSYAAVCMFTGICLAGSLLVFLSSGVLTSHANTRKPKTEPAG</sequence>
<keyword evidence="4 7" id="KW-0812">Transmembrane</keyword>
<evidence type="ECO:0000256" key="7">
    <source>
        <dbReference type="SAM" id="Phobius"/>
    </source>
</evidence>
<dbReference type="GO" id="GO:0022857">
    <property type="term" value="F:transmembrane transporter activity"/>
    <property type="evidence" value="ECO:0007669"/>
    <property type="project" value="InterPro"/>
</dbReference>
<dbReference type="PANTHER" id="PTHR43124:SF3">
    <property type="entry name" value="CHLORAMPHENICOL EFFLUX PUMP RV0191"/>
    <property type="match status" value="1"/>
</dbReference>
<keyword evidence="5 7" id="KW-1133">Transmembrane helix</keyword>
<dbReference type="SUPFAM" id="SSF103473">
    <property type="entry name" value="MFS general substrate transporter"/>
    <property type="match status" value="1"/>
</dbReference>
<feature type="transmembrane region" description="Helical" evidence="7">
    <location>
        <begin position="142"/>
        <end position="163"/>
    </location>
</feature>
<keyword evidence="10" id="KW-1185">Reference proteome</keyword>
<dbReference type="Gene3D" id="1.20.1250.20">
    <property type="entry name" value="MFS general substrate transporter like domains"/>
    <property type="match status" value="1"/>
</dbReference>
<feature type="domain" description="Major facilitator superfamily (MFS) profile" evidence="8">
    <location>
        <begin position="14"/>
        <end position="392"/>
    </location>
</feature>
<proteinExistence type="predicted"/>
<dbReference type="InterPro" id="IPR050189">
    <property type="entry name" value="MFS_Efflux_Transporters"/>
</dbReference>
<keyword evidence="2" id="KW-0813">Transport</keyword>
<evidence type="ECO:0000313" key="9">
    <source>
        <dbReference type="EMBL" id="TBL77884.1"/>
    </source>
</evidence>
<keyword evidence="3" id="KW-1003">Cell membrane</keyword>
<name>A0A4Q9DP46_9BACL</name>
<evidence type="ECO:0000256" key="2">
    <source>
        <dbReference type="ARBA" id="ARBA00022448"/>
    </source>
</evidence>
<evidence type="ECO:0000256" key="3">
    <source>
        <dbReference type="ARBA" id="ARBA00022475"/>
    </source>
</evidence>
<feature type="transmembrane region" description="Helical" evidence="7">
    <location>
        <begin position="80"/>
        <end position="103"/>
    </location>
</feature>
<dbReference type="PANTHER" id="PTHR43124">
    <property type="entry name" value="PURINE EFFLUX PUMP PBUE"/>
    <property type="match status" value="1"/>
</dbReference>
<evidence type="ECO:0000313" key="10">
    <source>
        <dbReference type="Proteomes" id="UP000293142"/>
    </source>
</evidence>
<dbReference type="CDD" id="cd17324">
    <property type="entry name" value="MFS_NepI_like"/>
    <property type="match status" value="1"/>
</dbReference>
<dbReference type="EMBL" id="SIRE01000011">
    <property type="protein sequence ID" value="TBL77884.1"/>
    <property type="molecule type" value="Genomic_DNA"/>
</dbReference>
<dbReference type="OrthoDB" id="212436at2"/>
<feature type="transmembrane region" description="Helical" evidence="7">
    <location>
        <begin position="219"/>
        <end position="241"/>
    </location>
</feature>
<organism evidence="9 10">
    <name type="scientific">Paenibacillus thalictri</name>
    <dbReference type="NCBI Taxonomy" id="2527873"/>
    <lineage>
        <taxon>Bacteria</taxon>
        <taxon>Bacillati</taxon>
        <taxon>Bacillota</taxon>
        <taxon>Bacilli</taxon>
        <taxon>Bacillales</taxon>
        <taxon>Paenibacillaceae</taxon>
        <taxon>Paenibacillus</taxon>
    </lineage>
</organism>
<dbReference type="RefSeq" id="WP_131014614.1">
    <property type="nucleotide sequence ID" value="NZ_SIRE01000011.1"/>
</dbReference>